<proteinExistence type="predicted"/>
<name>A0A1I7Y8M8_9BILA</name>
<dbReference type="Proteomes" id="UP000095287">
    <property type="component" value="Unplaced"/>
</dbReference>
<dbReference type="AlphaFoldDB" id="A0A1I7Y8M8"/>
<reference evidence="2" key="1">
    <citation type="submission" date="2016-11" db="UniProtKB">
        <authorList>
            <consortium name="WormBaseParasite"/>
        </authorList>
    </citation>
    <scope>IDENTIFICATION</scope>
</reference>
<sequence>MCCDKTAPFSGVHCHLTEDGQDIESSAKFYHNFSRNWQSLDDGRKLLPVQNKHNFVILDLKKNAIFKIDRTFLPPDHKAVGYFFSMDTYAELAELVKTKNDQFKICDYVPDNQHNYLLKEEVCRETNMTVTHEFPRIKFCDNPYYSAVLQYGNHEYEPEMEWMLQVKIERSPDPYYVLGQDVAPLHQVAINCREDSIDMYIPGRHELYQYSIFLPNELTYD</sequence>
<keyword evidence="1" id="KW-1185">Reference proteome</keyword>
<evidence type="ECO:0000313" key="1">
    <source>
        <dbReference type="Proteomes" id="UP000095287"/>
    </source>
</evidence>
<organism evidence="1 2">
    <name type="scientific">Steinernema glaseri</name>
    <dbReference type="NCBI Taxonomy" id="37863"/>
    <lineage>
        <taxon>Eukaryota</taxon>
        <taxon>Metazoa</taxon>
        <taxon>Ecdysozoa</taxon>
        <taxon>Nematoda</taxon>
        <taxon>Chromadorea</taxon>
        <taxon>Rhabditida</taxon>
        <taxon>Tylenchina</taxon>
        <taxon>Panagrolaimomorpha</taxon>
        <taxon>Strongyloidoidea</taxon>
        <taxon>Steinernematidae</taxon>
        <taxon>Steinernema</taxon>
    </lineage>
</organism>
<dbReference type="WBParaSite" id="L893_g13850.t1">
    <property type="protein sequence ID" value="L893_g13850.t1"/>
    <property type="gene ID" value="L893_g13850"/>
</dbReference>
<evidence type="ECO:0000313" key="2">
    <source>
        <dbReference type="WBParaSite" id="L893_g13850.t1"/>
    </source>
</evidence>
<accession>A0A1I7Y8M8</accession>
<protein>
    <submittedName>
        <fullName evidence="2">Carb-bd_dom_fam9 domain-containing protein</fullName>
    </submittedName>
</protein>